<feature type="domain" description="IFT80 second beta-propeller" evidence="5">
    <location>
        <begin position="300"/>
        <end position="587"/>
    </location>
</feature>
<dbReference type="GO" id="GO:0030992">
    <property type="term" value="C:intraciliary transport particle B"/>
    <property type="evidence" value="ECO:0007669"/>
    <property type="project" value="TreeGrafter"/>
</dbReference>
<dbReference type="Pfam" id="PF23335">
    <property type="entry name" value="Beta-prop_IFT80_2nd"/>
    <property type="match status" value="1"/>
</dbReference>
<keyword evidence="4" id="KW-0853">WD repeat</keyword>
<dbReference type="FunFam" id="1.25.40.470:FF:000007">
    <property type="entry name" value="Intraflagellar transport 80 homolog (Chlamydomonas)"/>
    <property type="match status" value="1"/>
</dbReference>
<dbReference type="SMART" id="SM00320">
    <property type="entry name" value="WD40"/>
    <property type="match status" value="6"/>
</dbReference>
<feature type="repeat" description="WD" evidence="4">
    <location>
        <begin position="102"/>
        <end position="134"/>
    </location>
</feature>
<dbReference type="PROSITE" id="PS50294">
    <property type="entry name" value="WD_REPEATS_REGION"/>
    <property type="match status" value="2"/>
</dbReference>
<dbReference type="Gene3D" id="2.130.10.10">
    <property type="entry name" value="YVTN repeat-like/Quinoprotein amine dehydrogenase"/>
    <property type="match status" value="3"/>
</dbReference>
<name>A0AAW2HWG3_9NEOP</name>
<dbReference type="InterPro" id="IPR056157">
    <property type="entry name" value="TPR_IFT80_172_dom"/>
</dbReference>
<dbReference type="PROSITE" id="PS50082">
    <property type="entry name" value="WD_REPEATS_2"/>
    <property type="match status" value="2"/>
</dbReference>
<evidence type="ECO:0000256" key="3">
    <source>
        <dbReference type="ARBA" id="ARBA00023273"/>
    </source>
</evidence>
<dbReference type="GO" id="GO:0005929">
    <property type="term" value="C:cilium"/>
    <property type="evidence" value="ECO:0007669"/>
    <property type="project" value="UniProtKB-SubCell"/>
</dbReference>
<dbReference type="Pfam" id="PF23387">
    <property type="entry name" value="TPR_IFT80_172"/>
    <property type="match status" value="1"/>
</dbReference>
<dbReference type="PANTHER" id="PTHR24098:SF0">
    <property type="entry name" value="OUTER SEGMENT 5"/>
    <property type="match status" value="1"/>
</dbReference>
<evidence type="ECO:0000256" key="2">
    <source>
        <dbReference type="ARBA" id="ARBA00023069"/>
    </source>
</evidence>
<comment type="subcellular location">
    <subcellularLocation>
        <location evidence="1">Cell projection</location>
        <location evidence="1">Cilium</location>
    </subcellularLocation>
</comment>
<evidence type="ECO:0000259" key="5">
    <source>
        <dbReference type="Pfam" id="PF23335"/>
    </source>
</evidence>
<keyword evidence="2" id="KW-0969">Cilium</keyword>
<dbReference type="InterPro" id="IPR036322">
    <property type="entry name" value="WD40_repeat_dom_sf"/>
</dbReference>
<dbReference type="SUPFAM" id="SSF50978">
    <property type="entry name" value="WD40 repeat-like"/>
    <property type="match status" value="2"/>
</dbReference>
<organism evidence="7">
    <name type="scientific">Menopon gallinae</name>
    <name type="common">poultry shaft louse</name>
    <dbReference type="NCBI Taxonomy" id="328185"/>
    <lineage>
        <taxon>Eukaryota</taxon>
        <taxon>Metazoa</taxon>
        <taxon>Ecdysozoa</taxon>
        <taxon>Arthropoda</taxon>
        <taxon>Hexapoda</taxon>
        <taxon>Insecta</taxon>
        <taxon>Pterygota</taxon>
        <taxon>Neoptera</taxon>
        <taxon>Paraneoptera</taxon>
        <taxon>Psocodea</taxon>
        <taxon>Troctomorpha</taxon>
        <taxon>Phthiraptera</taxon>
        <taxon>Amblycera</taxon>
        <taxon>Menoponidae</taxon>
        <taxon>Menopon</taxon>
    </lineage>
</organism>
<dbReference type="InterPro" id="IPR001680">
    <property type="entry name" value="WD40_rpt"/>
</dbReference>
<dbReference type="InterPro" id="IPR056456">
    <property type="entry name" value="Beta-prop_IFT80_2nd"/>
</dbReference>
<dbReference type="Gene3D" id="1.25.40.470">
    <property type="match status" value="1"/>
</dbReference>
<evidence type="ECO:0000259" key="6">
    <source>
        <dbReference type="Pfam" id="PF23387"/>
    </source>
</evidence>
<protein>
    <recommendedName>
        <fullName evidence="8">Intraflagellar transport protein 80 homolog</fullName>
    </recommendedName>
</protein>
<evidence type="ECO:0000313" key="7">
    <source>
        <dbReference type="EMBL" id="KAL0273595.1"/>
    </source>
</evidence>
<dbReference type="AlphaFoldDB" id="A0AAW2HWG3"/>
<dbReference type="FunFam" id="2.130.10.10:FF:001115">
    <property type="entry name" value="Intraflagellar transport 80 homolog (Chlamydomonas)"/>
    <property type="match status" value="1"/>
</dbReference>
<dbReference type="PANTHER" id="PTHR24098">
    <property type="entry name" value="OUTER SEGMENT 5"/>
    <property type="match status" value="1"/>
</dbReference>
<dbReference type="EMBL" id="JARGDH010000003">
    <property type="protein sequence ID" value="KAL0273595.1"/>
    <property type="molecule type" value="Genomic_DNA"/>
</dbReference>
<comment type="caution">
    <text evidence="7">The sequence shown here is derived from an EMBL/GenBank/DDBJ whole genome shotgun (WGS) entry which is preliminary data.</text>
</comment>
<dbReference type="GO" id="GO:0060271">
    <property type="term" value="P:cilium assembly"/>
    <property type="evidence" value="ECO:0007669"/>
    <property type="project" value="TreeGrafter"/>
</dbReference>
<evidence type="ECO:0000256" key="4">
    <source>
        <dbReference type="PROSITE-ProRule" id="PRU00221"/>
    </source>
</evidence>
<gene>
    <name evidence="7" type="ORF">PYX00_006229</name>
</gene>
<sequence>MRLKTTFFKNSKHTDVAMCLGWNNVEEVYSCGDDHVILKWNTSSNECTKICDLPDDLYPTDMHWFPKVQSSGRKQSYELLLITSADGKFHLIHKNGRLEKSVEAHKGAALVGQWSYDGAGLLTAGEDGQVKIWSRSGMLRSTILQGDVPIYTAAWSSDSNQVLIAQGRTLVIKPLAANSKPTRWRAHDGLILKTAWNKSNNLIISGGEDCKYKVWDTFGRQLYCSSPVDYPITSLSWAPGGELFAVGSYNTLKLCDKIGWSHSLDKPSSGSIYALAWSLDGTQVAGACSNGNIIMAHIIERRLEWKNFEIILTSRKTITVKDVLNDTIEKLDFPERVARMELEYNHLVVTTMSKCHVFSTSNWNTPIIFDLKEGSVSLILLTSRHFLLVERSSINIYSYDGRLLNSPKIPGMNFDMLDSSQISLSPETLAVLCQTDDKVINLFDISSGRQATNLSPVHHTLGITKICLSQAQTAQERQLAFVDRNRDVYICYVQGTDYRKVSKLGVMVQSLSWNTEVNILAGAQDSMLTVWLFPTALYIDKSILRRTTLFKDLSESGRSLSLVSYGGNQISLRRVDGAMINSSLPPYYTILHEFVSFKKWEGALRLCRFVNDETLWACLACMACYSKELFTAEEAYAAINELDKVSYLQYIKSLSLPAAQNAHLALLAGNFKEAENILLLNGLIFRAILVHMELHNWNRALELAVKHRTHVDTVLYKRKCYLDTFEKAETNEKFLQFKNEVEINPENIESKIELELEKEKQKKL</sequence>
<accession>A0AAW2HWG3</accession>
<evidence type="ECO:0008006" key="8">
    <source>
        <dbReference type="Google" id="ProtNLM"/>
    </source>
</evidence>
<evidence type="ECO:0000256" key="1">
    <source>
        <dbReference type="ARBA" id="ARBA00004138"/>
    </source>
</evidence>
<dbReference type="InterPro" id="IPR015943">
    <property type="entry name" value="WD40/YVTN_repeat-like_dom_sf"/>
</dbReference>
<reference evidence="7" key="1">
    <citation type="journal article" date="2024" name="Gigascience">
        <title>Chromosome-level genome of the poultry shaft louse Menopon gallinae provides insight into the host-switching and adaptive evolution of parasitic lice.</title>
        <authorList>
            <person name="Xu Y."/>
            <person name="Ma L."/>
            <person name="Liu S."/>
            <person name="Liang Y."/>
            <person name="Liu Q."/>
            <person name="He Z."/>
            <person name="Tian L."/>
            <person name="Duan Y."/>
            <person name="Cai W."/>
            <person name="Li H."/>
            <person name="Song F."/>
        </authorList>
    </citation>
    <scope>NUCLEOTIDE SEQUENCE</scope>
    <source>
        <strain evidence="7">Cailab_2023a</strain>
    </source>
</reference>
<proteinExistence type="predicted"/>
<dbReference type="FunFam" id="2.130.10.10:FF:000298">
    <property type="entry name" value="Intraflagellar transport 80 homolog (Chlamydomonas)"/>
    <property type="match status" value="1"/>
</dbReference>
<keyword evidence="3" id="KW-0966">Cell projection</keyword>
<feature type="domain" description="IFT80/172/WDR35 TPR" evidence="6">
    <location>
        <begin position="615"/>
        <end position="761"/>
    </location>
</feature>
<feature type="repeat" description="WD" evidence="4">
    <location>
        <begin position="184"/>
        <end position="216"/>
    </location>
</feature>
<dbReference type="Pfam" id="PF00400">
    <property type="entry name" value="WD40"/>
    <property type="match status" value="2"/>
</dbReference>